<name>A0A1Q2MD92_9BACT</name>
<evidence type="ECO:0000256" key="7">
    <source>
        <dbReference type="ARBA" id="ARBA00023157"/>
    </source>
</evidence>
<dbReference type="EC" id="2.8.1.13" evidence="9"/>
<feature type="binding site" evidence="9">
    <location>
        <position position="140"/>
    </location>
    <ligand>
        <name>ATP</name>
        <dbReference type="ChEBI" id="CHEBI:30616"/>
    </ligand>
</feature>
<feature type="domain" description="tRNA-specific 2-thiouridylase MnmA-like central" evidence="11">
    <location>
        <begin position="231"/>
        <end position="284"/>
    </location>
</feature>
<dbReference type="OrthoDB" id="9800696at2"/>
<feature type="binding site" evidence="9">
    <location>
        <position position="59"/>
    </location>
    <ligand>
        <name>ATP</name>
        <dbReference type="ChEBI" id="CHEBI:30616"/>
    </ligand>
</feature>
<evidence type="ECO:0000313" key="12">
    <source>
        <dbReference type="EMBL" id="AQQ70640.1"/>
    </source>
</evidence>
<comment type="function">
    <text evidence="9">Catalyzes the 2-thiolation of uridine at the wobble position (U34) of tRNA, leading to the formation of s(2)U34.</text>
</comment>
<keyword evidence="13" id="KW-1185">Reference proteome</keyword>
<feature type="domain" description="tRNA-specific 2-thiouridylase MnmA-like C-terminal" evidence="10">
    <location>
        <begin position="295"/>
        <end position="368"/>
    </location>
</feature>
<evidence type="ECO:0000256" key="3">
    <source>
        <dbReference type="ARBA" id="ARBA00022694"/>
    </source>
</evidence>
<dbReference type="SUPFAM" id="SSF52402">
    <property type="entry name" value="Adenine nucleotide alpha hydrolases-like"/>
    <property type="match status" value="1"/>
</dbReference>
<comment type="catalytic activity">
    <reaction evidence="8 9">
        <text>S-sulfanyl-L-cysteinyl-[protein] + uridine(34) in tRNA + AH2 + ATP = 2-thiouridine(34) in tRNA + L-cysteinyl-[protein] + A + AMP + diphosphate + H(+)</text>
        <dbReference type="Rhea" id="RHEA:47032"/>
        <dbReference type="Rhea" id="RHEA-COMP:10131"/>
        <dbReference type="Rhea" id="RHEA-COMP:11726"/>
        <dbReference type="Rhea" id="RHEA-COMP:11727"/>
        <dbReference type="Rhea" id="RHEA-COMP:11728"/>
        <dbReference type="ChEBI" id="CHEBI:13193"/>
        <dbReference type="ChEBI" id="CHEBI:15378"/>
        <dbReference type="ChEBI" id="CHEBI:17499"/>
        <dbReference type="ChEBI" id="CHEBI:29950"/>
        <dbReference type="ChEBI" id="CHEBI:30616"/>
        <dbReference type="ChEBI" id="CHEBI:33019"/>
        <dbReference type="ChEBI" id="CHEBI:61963"/>
        <dbReference type="ChEBI" id="CHEBI:65315"/>
        <dbReference type="ChEBI" id="CHEBI:87170"/>
        <dbReference type="ChEBI" id="CHEBI:456215"/>
        <dbReference type="EC" id="2.8.1.13"/>
    </reaction>
</comment>
<dbReference type="AlphaFoldDB" id="A0A1Q2MD92"/>
<evidence type="ECO:0000313" key="13">
    <source>
        <dbReference type="Proteomes" id="UP000188181"/>
    </source>
</evidence>
<dbReference type="Pfam" id="PF20259">
    <property type="entry name" value="tRNA_Me_trans_M"/>
    <property type="match status" value="1"/>
</dbReference>
<feature type="region of interest" description="Interaction with tRNA" evidence="9">
    <location>
        <begin position="162"/>
        <end position="164"/>
    </location>
</feature>
<feature type="active site" description="Nucleophile" evidence="9">
    <location>
        <position position="116"/>
    </location>
</feature>
<keyword evidence="7" id="KW-1015">Disulfide bond</keyword>
<organism evidence="12 13">
    <name type="scientific">Limihaloglobus sulfuriphilus</name>
    <dbReference type="NCBI Taxonomy" id="1851148"/>
    <lineage>
        <taxon>Bacteria</taxon>
        <taxon>Pseudomonadati</taxon>
        <taxon>Planctomycetota</taxon>
        <taxon>Phycisphaerae</taxon>
        <taxon>Sedimentisphaerales</taxon>
        <taxon>Sedimentisphaeraceae</taxon>
        <taxon>Limihaloglobus</taxon>
    </lineage>
</organism>
<dbReference type="RefSeq" id="WP_146682888.1">
    <property type="nucleotide sequence ID" value="NZ_CP019646.1"/>
</dbReference>
<evidence type="ECO:0000256" key="8">
    <source>
        <dbReference type="ARBA" id="ARBA00051542"/>
    </source>
</evidence>
<evidence type="ECO:0000259" key="10">
    <source>
        <dbReference type="Pfam" id="PF20258"/>
    </source>
</evidence>
<dbReference type="NCBIfam" id="NF001138">
    <property type="entry name" value="PRK00143.1"/>
    <property type="match status" value="1"/>
</dbReference>
<feature type="region of interest" description="Interaction with tRNA" evidence="9">
    <location>
        <begin position="317"/>
        <end position="318"/>
    </location>
</feature>
<dbReference type="GO" id="GO:0103016">
    <property type="term" value="F:tRNA-uridine 2-sulfurtransferase activity"/>
    <property type="evidence" value="ECO:0007669"/>
    <property type="project" value="UniProtKB-EC"/>
</dbReference>
<keyword evidence="1 9" id="KW-0820">tRNA-binding</keyword>
<dbReference type="GO" id="GO:0005737">
    <property type="term" value="C:cytoplasm"/>
    <property type="evidence" value="ECO:0007669"/>
    <property type="project" value="UniProtKB-SubCell"/>
</dbReference>
<dbReference type="STRING" id="1851148.SMSP2_00995"/>
<dbReference type="CDD" id="cd01998">
    <property type="entry name" value="MnmA_TRMU-like"/>
    <property type="match status" value="1"/>
</dbReference>
<dbReference type="HAMAP" id="MF_00144">
    <property type="entry name" value="tRNA_thiouridyl_MnmA"/>
    <property type="match status" value="1"/>
</dbReference>
<dbReference type="Gene3D" id="3.40.50.620">
    <property type="entry name" value="HUPs"/>
    <property type="match status" value="1"/>
</dbReference>
<comment type="caution">
    <text evidence="9">Lacks conserved residue(s) required for the propagation of feature annotation.</text>
</comment>
<protein>
    <recommendedName>
        <fullName evidence="9">tRNA-specific 2-thiouridylase MnmA</fullName>
        <ecNumber evidence="9">2.8.1.13</ecNumber>
    </recommendedName>
</protein>
<comment type="similarity">
    <text evidence="9">Belongs to the MnmA/TRMU family.</text>
</comment>
<dbReference type="GO" id="GO:0005524">
    <property type="term" value="F:ATP binding"/>
    <property type="evidence" value="ECO:0007669"/>
    <property type="project" value="UniProtKB-KW"/>
</dbReference>
<dbReference type="PANTHER" id="PTHR11933">
    <property type="entry name" value="TRNA 5-METHYLAMINOMETHYL-2-THIOURIDYLATE -METHYLTRANSFERASE"/>
    <property type="match status" value="1"/>
</dbReference>
<evidence type="ECO:0000256" key="1">
    <source>
        <dbReference type="ARBA" id="ARBA00022555"/>
    </source>
</evidence>
<dbReference type="FunFam" id="2.30.30.280:FF:000001">
    <property type="entry name" value="tRNA-specific 2-thiouridylase MnmA"/>
    <property type="match status" value="1"/>
</dbReference>
<accession>A0A1Q2MD92</accession>
<evidence type="ECO:0000256" key="2">
    <source>
        <dbReference type="ARBA" id="ARBA00022679"/>
    </source>
</evidence>
<dbReference type="PANTHER" id="PTHR11933:SF5">
    <property type="entry name" value="MITOCHONDRIAL TRNA-SPECIFIC 2-THIOURIDYLASE 1"/>
    <property type="match status" value="1"/>
</dbReference>
<dbReference type="InterPro" id="IPR004506">
    <property type="entry name" value="MnmA-like"/>
</dbReference>
<evidence type="ECO:0000259" key="11">
    <source>
        <dbReference type="Pfam" id="PF20259"/>
    </source>
</evidence>
<dbReference type="InterPro" id="IPR014729">
    <property type="entry name" value="Rossmann-like_a/b/a_fold"/>
</dbReference>
<dbReference type="Gene3D" id="2.30.30.280">
    <property type="entry name" value="Adenine nucleotide alpha hydrolases-like domains"/>
    <property type="match status" value="1"/>
</dbReference>
<keyword evidence="6 9" id="KW-0694">RNA-binding</keyword>
<dbReference type="Proteomes" id="UP000188181">
    <property type="component" value="Chromosome"/>
</dbReference>
<keyword evidence="4 9" id="KW-0547">Nucleotide-binding</keyword>
<feature type="active site" description="Cysteine persulfide intermediate" evidence="9">
    <location>
        <position position="212"/>
    </location>
</feature>
<keyword evidence="9" id="KW-0963">Cytoplasm</keyword>
<dbReference type="InterPro" id="IPR046885">
    <property type="entry name" value="MnmA-like_C"/>
</dbReference>
<sequence length="369" mass="41322">MQGRGMMRALLIFFKPMDIPRDIEPSTSSVLVAMSGGVDSSVAAALLQKQGFAVSGIYMITHDDFEQDLSDARRVAAALGIELEAVDLRSTFAETVIRYFVEEYKNARTPNPCVYCNRHIKFGKLIELARQRGADAFATGHYIRLRHTDSGSEVLTAKNTAKDQSYILCMVEPENLQRVIFPVGQFTKDRVRDMARELKLPIHDKADSQEICFVPDDDYPAMLEKLCPELKKEGLIVDTDGAALGRHEGIYKYTIGQRRGLGIALGEPAYVVRLEPHSNKVVLGSKEDLMQKVATVRDFNWLLVPPAEEFRAFVKIRYNHRGQWADIIVEDKDVLVRFEQPASAVTPGQACAVYLPEENAFKLLGGGWL</sequence>
<dbReference type="Pfam" id="PF03054">
    <property type="entry name" value="tRNA_Me_trans"/>
    <property type="match status" value="1"/>
</dbReference>
<evidence type="ECO:0000256" key="4">
    <source>
        <dbReference type="ARBA" id="ARBA00022741"/>
    </source>
</evidence>
<keyword evidence="5 9" id="KW-0067">ATP-binding</keyword>
<feature type="binding site" evidence="9">
    <location>
        <begin position="33"/>
        <end position="40"/>
    </location>
    <ligand>
        <name>ATP</name>
        <dbReference type="ChEBI" id="CHEBI:30616"/>
    </ligand>
</feature>
<keyword evidence="3 9" id="KW-0819">tRNA processing</keyword>
<dbReference type="InterPro" id="IPR023382">
    <property type="entry name" value="MnmA-like_central_sf"/>
</dbReference>
<dbReference type="InterPro" id="IPR046884">
    <property type="entry name" value="MnmA-like_central"/>
</dbReference>
<feature type="site" description="Interaction with tRNA" evidence="9">
    <location>
        <position position="349"/>
    </location>
</feature>
<reference evidence="13" key="1">
    <citation type="submission" date="2017-02" db="EMBL/GenBank/DDBJ databases">
        <title>Comparative genomics and description of representatives of a novel lineage of planctomycetes thriving in anoxic sediments.</title>
        <authorList>
            <person name="Spring S."/>
            <person name="Bunk B."/>
            <person name="Sproer C."/>
        </authorList>
    </citation>
    <scope>NUCLEOTIDE SEQUENCE [LARGE SCALE GENOMIC DNA]</scope>
    <source>
        <strain evidence="13">SM-Chi-D1</strain>
    </source>
</reference>
<dbReference type="Pfam" id="PF20258">
    <property type="entry name" value="tRNA_Me_trans_C"/>
    <property type="match status" value="1"/>
</dbReference>
<evidence type="ECO:0000256" key="6">
    <source>
        <dbReference type="ARBA" id="ARBA00022884"/>
    </source>
</evidence>
<keyword evidence="2 9" id="KW-0808">Transferase</keyword>
<gene>
    <name evidence="9 12" type="primary">mnmA</name>
    <name evidence="12" type="ORF">SMSP2_00995</name>
</gene>
<feature type="site" description="Interaction with tRNA" evidence="9">
    <location>
        <position position="141"/>
    </location>
</feature>
<dbReference type="KEGG" id="pbas:SMSP2_00995"/>
<proteinExistence type="inferred from homology"/>
<dbReference type="GO" id="GO:0000049">
    <property type="term" value="F:tRNA binding"/>
    <property type="evidence" value="ECO:0007669"/>
    <property type="project" value="UniProtKB-KW"/>
</dbReference>
<dbReference type="GO" id="GO:0002143">
    <property type="term" value="P:tRNA wobble position uridine thiolation"/>
    <property type="evidence" value="ECO:0007669"/>
    <property type="project" value="TreeGrafter"/>
</dbReference>
<evidence type="ECO:0000256" key="5">
    <source>
        <dbReference type="ARBA" id="ARBA00022840"/>
    </source>
</evidence>
<comment type="subcellular location">
    <subcellularLocation>
        <location evidence="9">Cytoplasm</location>
    </subcellularLocation>
</comment>
<dbReference type="NCBIfam" id="TIGR00420">
    <property type="entry name" value="trmU"/>
    <property type="match status" value="1"/>
</dbReference>
<evidence type="ECO:0000256" key="9">
    <source>
        <dbReference type="HAMAP-Rule" id="MF_00144"/>
    </source>
</evidence>
<dbReference type="Gene3D" id="2.40.30.10">
    <property type="entry name" value="Translation factors"/>
    <property type="match status" value="1"/>
</dbReference>
<dbReference type="EMBL" id="CP019646">
    <property type="protein sequence ID" value="AQQ70640.1"/>
    <property type="molecule type" value="Genomic_DNA"/>
</dbReference>